<dbReference type="InterPro" id="IPR011050">
    <property type="entry name" value="Pectin_lyase_fold/virulence"/>
</dbReference>
<sequence length="473" mass="48769">MPRLPWMIACLVFSACHSRADRSPPATLAEVWVDGASPVGGDGSRTRPFQTLGRVLAREAGARLRVHLAPGRYPGPLVLPAGWELVGGGEGVVVYAQGAETVVRAPGGARLRGVELEGGGWGLEAGGAVRVEAVRFTAQGTGALWMGAGELTVEGGRFEAGGPEAVGLRVEGAGARIHEASFSGGFRRAVEIRDARVELESVRVGAARTALHQARGEARLVRVTVAHGPDVGLFVQHGTLRLEDVTVTGHEYGLQTREARLEARGFTSVRSVRAGVALLGTTGVMEDTRVVGSGDFGAVSLLGSDMLLRGLHVEGAESYGVSATRGRLRLERALLTGLTSREGDAGDGLHLRDVEVEARGLVVRDVAGAGVLAAQGARVVLRETSLTSCRTAGVWGETLARVTAEGLEVRGSGGPALVALENGVLRVEDLSAGDNAGGLVVADCAGETRVTLGRVKGQGTLGPGAPCVTGPSR</sequence>
<protein>
    <recommendedName>
        <fullName evidence="3">Lipoprotein</fullName>
    </recommendedName>
</protein>
<dbReference type="OrthoDB" id="5380276at2"/>
<keyword evidence="2" id="KW-1185">Reference proteome</keyword>
<accession>S9PGN7</accession>
<comment type="caution">
    <text evidence="1">The sequence shown here is derived from an EMBL/GenBank/DDBJ whole genome shotgun (WGS) entry which is preliminary data.</text>
</comment>
<reference evidence="1" key="1">
    <citation type="submission" date="2013-05" db="EMBL/GenBank/DDBJ databases">
        <title>Genome assembly of Cystobacter fuscus DSM 2262.</title>
        <authorList>
            <person name="Sharma G."/>
            <person name="Khatri I."/>
            <person name="Kaur C."/>
            <person name="Mayilraj S."/>
            <person name="Subramanian S."/>
        </authorList>
    </citation>
    <scope>NUCLEOTIDE SEQUENCE [LARGE SCALE GENOMIC DNA]</scope>
    <source>
        <strain evidence="1">DSM 2262</strain>
    </source>
</reference>
<proteinExistence type="predicted"/>
<dbReference type="Proteomes" id="UP000011682">
    <property type="component" value="Unassembled WGS sequence"/>
</dbReference>
<evidence type="ECO:0000313" key="1">
    <source>
        <dbReference type="EMBL" id="EPX61552.1"/>
    </source>
</evidence>
<evidence type="ECO:0008006" key="3">
    <source>
        <dbReference type="Google" id="ProtNLM"/>
    </source>
</evidence>
<name>S9PGN7_CYSF2</name>
<dbReference type="AlphaFoldDB" id="S9PGN7"/>
<dbReference type="EMBL" id="ANAH02000009">
    <property type="protein sequence ID" value="EPX61552.1"/>
    <property type="molecule type" value="Genomic_DNA"/>
</dbReference>
<dbReference type="SUPFAM" id="SSF51126">
    <property type="entry name" value="Pectin lyase-like"/>
    <property type="match status" value="1"/>
</dbReference>
<evidence type="ECO:0000313" key="2">
    <source>
        <dbReference type="Proteomes" id="UP000011682"/>
    </source>
</evidence>
<gene>
    <name evidence="1" type="ORF">D187_010171</name>
</gene>
<dbReference type="RefSeq" id="WP_020918085.1">
    <property type="nucleotide sequence ID" value="NZ_ANAH02000009.1"/>
</dbReference>
<dbReference type="InterPro" id="IPR012334">
    <property type="entry name" value="Pectin_lyas_fold"/>
</dbReference>
<organism evidence="1 2">
    <name type="scientific">Cystobacter fuscus (strain ATCC 25194 / DSM 2262 / NBRC 100088 / M29)</name>
    <dbReference type="NCBI Taxonomy" id="1242864"/>
    <lineage>
        <taxon>Bacteria</taxon>
        <taxon>Pseudomonadati</taxon>
        <taxon>Myxococcota</taxon>
        <taxon>Myxococcia</taxon>
        <taxon>Myxococcales</taxon>
        <taxon>Cystobacterineae</taxon>
        <taxon>Archangiaceae</taxon>
        <taxon>Cystobacter</taxon>
    </lineage>
</organism>
<dbReference type="Gene3D" id="2.160.20.10">
    <property type="entry name" value="Single-stranded right-handed beta-helix, Pectin lyase-like"/>
    <property type="match status" value="1"/>
</dbReference>
<dbReference type="PROSITE" id="PS51257">
    <property type="entry name" value="PROKAR_LIPOPROTEIN"/>
    <property type="match status" value="1"/>
</dbReference>